<dbReference type="AlphaFoldDB" id="A0AAV1HPB4"/>
<reference evidence="1 2" key="1">
    <citation type="submission" date="2023-10" db="EMBL/GenBank/DDBJ databases">
        <authorList>
            <person name="Maclean D."/>
            <person name="Macfadyen A."/>
        </authorList>
    </citation>
    <scope>NUCLEOTIDE SEQUENCE [LARGE SCALE GENOMIC DNA]</scope>
</reference>
<sequence>MYRRPGYPHEATPHPCNLRACCRACLRKHRCGHRAAAAGLDRRPRQPLFPVALPFPERSIPAHRKYSLRTESVKPAWDCVAQLTVIFRGKQDPRQETCAALRADCTRLSRIAFPERLGDSAWPSYARA</sequence>
<gene>
    <name evidence="1" type="ORF">CVIRNUC_000120</name>
</gene>
<dbReference type="Proteomes" id="UP001314263">
    <property type="component" value="Unassembled WGS sequence"/>
</dbReference>
<dbReference type="EMBL" id="CAUYUE010000001">
    <property type="protein sequence ID" value="CAK0732356.1"/>
    <property type="molecule type" value="Genomic_DNA"/>
</dbReference>
<name>A0AAV1HPB4_9CHLO</name>
<keyword evidence="2" id="KW-1185">Reference proteome</keyword>
<evidence type="ECO:0000313" key="2">
    <source>
        <dbReference type="Proteomes" id="UP001314263"/>
    </source>
</evidence>
<accession>A0AAV1HPB4</accession>
<proteinExistence type="predicted"/>
<evidence type="ECO:0000313" key="1">
    <source>
        <dbReference type="EMBL" id="CAK0732356.1"/>
    </source>
</evidence>
<comment type="caution">
    <text evidence="1">The sequence shown here is derived from an EMBL/GenBank/DDBJ whole genome shotgun (WGS) entry which is preliminary data.</text>
</comment>
<protein>
    <submittedName>
        <fullName evidence="1">Uncharacterized protein</fullName>
    </submittedName>
</protein>
<organism evidence="1 2">
    <name type="scientific">Coccomyxa viridis</name>
    <dbReference type="NCBI Taxonomy" id="1274662"/>
    <lineage>
        <taxon>Eukaryota</taxon>
        <taxon>Viridiplantae</taxon>
        <taxon>Chlorophyta</taxon>
        <taxon>core chlorophytes</taxon>
        <taxon>Trebouxiophyceae</taxon>
        <taxon>Trebouxiophyceae incertae sedis</taxon>
        <taxon>Coccomyxaceae</taxon>
        <taxon>Coccomyxa</taxon>
    </lineage>
</organism>